<keyword evidence="6 9" id="KW-0227">DNA damage</keyword>
<feature type="active site" description="Nucleophile; methyl group acceptor" evidence="9">
    <location>
        <position position="139"/>
    </location>
</feature>
<dbReference type="InterPro" id="IPR008332">
    <property type="entry name" value="MethylG_MeTrfase_N"/>
</dbReference>
<dbReference type="HAMAP" id="MF_00772">
    <property type="entry name" value="OGT"/>
    <property type="match status" value="1"/>
</dbReference>
<proteinExistence type="inferred from homology"/>
<dbReference type="InterPro" id="IPR023546">
    <property type="entry name" value="MGMT"/>
</dbReference>
<keyword evidence="4 9" id="KW-0489">Methyltransferase</keyword>
<dbReference type="InterPro" id="IPR001497">
    <property type="entry name" value="MethylDNA_cys_MeTrfase_AS"/>
</dbReference>
<organism evidence="12">
    <name type="scientific">uncultured bacterium Ak20-3</name>
    <dbReference type="NCBI Taxonomy" id="798570"/>
    <lineage>
        <taxon>Bacteria</taxon>
        <taxon>environmental samples</taxon>
    </lineage>
</organism>
<feature type="domain" description="Methylated-DNA-[protein]-cysteine S-methyltransferase DNA binding" evidence="10">
    <location>
        <begin position="88"/>
        <end position="167"/>
    </location>
</feature>
<comment type="subcellular location">
    <subcellularLocation>
        <location evidence="9">Cytoplasm</location>
    </subcellularLocation>
</comment>
<dbReference type="GO" id="GO:0032259">
    <property type="term" value="P:methylation"/>
    <property type="evidence" value="ECO:0007669"/>
    <property type="project" value="UniProtKB-KW"/>
</dbReference>
<dbReference type="EC" id="2.1.1.63" evidence="9"/>
<dbReference type="FunFam" id="1.10.10.10:FF:000214">
    <property type="entry name" value="Methylated-DNA--protein-cysteine methyltransferase"/>
    <property type="match status" value="1"/>
</dbReference>
<reference evidence="12" key="1">
    <citation type="journal article" date="2010" name="Appl. Environ. Microbiol.">
        <title>Novel florfenicol and chloramphenicol resistance gene discovered in Alaskan soil by using functional metagenomics.</title>
        <authorList>
            <person name="Lang K.S."/>
            <person name="Anderson J.M."/>
            <person name="Schwarz S."/>
            <person name="Williamson L."/>
            <person name="Handelsman J."/>
            <person name="Singer R.S."/>
        </authorList>
    </citation>
    <scope>NUCLEOTIDE SEQUENCE</scope>
</reference>
<evidence type="ECO:0000256" key="2">
    <source>
        <dbReference type="ARBA" id="ARBA00008711"/>
    </source>
</evidence>
<feature type="domain" description="Methylguanine DNA methyltransferase ribonuclease-like" evidence="11">
    <location>
        <begin position="22"/>
        <end position="84"/>
    </location>
</feature>
<evidence type="ECO:0000256" key="6">
    <source>
        <dbReference type="ARBA" id="ARBA00022763"/>
    </source>
</evidence>
<dbReference type="PANTHER" id="PTHR10815:SF5">
    <property type="entry name" value="METHYLATED-DNA--PROTEIN-CYSTEINE METHYLTRANSFERASE"/>
    <property type="match status" value="1"/>
</dbReference>
<dbReference type="GO" id="GO:0003908">
    <property type="term" value="F:methylated-DNA-[protein]-cysteine S-methyltransferase activity"/>
    <property type="evidence" value="ECO:0007669"/>
    <property type="project" value="UniProtKB-UniRule"/>
</dbReference>
<dbReference type="Gene3D" id="1.10.10.10">
    <property type="entry name" value="Winged helix-like DNA-binding domain superfamily/Winged helix DNA-binding domain"/>
    <property type="match status" value="1"/>
</dbReference>
<evidence type="ECO:0000256" key="3">
    <source>
        <dbReference type="ARBA" id="ARBA00022490"/>
    </source>
</evidence>
<evidence type="ECO:0000259" key="11">
    <source>
        <dbReference type="Pfam" id="PF02870"/>
    </source>
</evidence>
<sequence length="168" mass="18974">MRFRRRHSFPFSVWMTSRNMLYSQSYLSPVGNLNLYASSNSLKKIEFSSATVEDKSNAVLEKAVQQLDEYFSGQRTQFDLELDPEGTAFQKSVWTNLISIPYGSTCSYQDLANAIENPKASRAVGNANNRNPLPIVIPCHRVIGKDKSLVGYAGGLPLKQWLLDHERQ</sequence>
<keyword evidence="5 9" id="KW-0808">Transferase</keyword>
<evidence type="ECO:0000256" key="5">
    <source>
        <dbReference type="ARBA" id="ARBA00022679"/>
    </source>
</evidence>
<dbReference type="AlphaFoldDB" id="D9MX72"/>
<dbReference type="InterPro" id="IPR036388">
    <property type="entry name" value="WH-like_DNA-bd_sf"/>
</dbReference>
<dbReference type="Pfam" id="PF01035">
    <property type="entry name" value="DNA_binding_1"/>
    <property type="match status" value="1"/>
</dbReference>
<dbReference type="InterPro" id="IPR036217">
    <property type="entry name" value="MethylDNA_cys_MeTrfase_DNAb"/>
</dbReference>
<evidence type="ECO:0000256" key="8">
    <source>
        <dbReference type="ARBA" id="ARBA00049348"/>
    </source>
</evidence>
<gene>
    <name evidence="12" type="ORF">AKSOIL_0341</name>
</gene>
<comment type="miscellaneous">
    <text evidence="9">This enzyme catalyzes only one turnover and therefore is not strictly catalytic. According to one definition, an enzyme is a biocatalyst that acts repeatedly and over many reaction cycles.</text>
</comment>
<dbReference type="EMBL" id="HM537013">
    <property type="protein sequence ID" value="ADI87849.1"/>
    <property type="molecule type" value="Genomic_DNA"/>
</dbReference>
<dbReference type="GO" id="GO:0005737">
    <property type="term" value="C:cytoplasm"/>
    <property type="evidence" value="ECO:0007669"/>
    <property type="project" value="UniProtKB-SubCell"/>
</dbReference>
<dbReference type="CDD" id="cd06445">
    <property type="entry name" value="ATase"/>
    <property type="match status" value="1"/>
</dbReference>
<dbReference type="InterPro" id="IPR036631">
    <property type="entry name" value="MGMT_N_sf"/>
</dbReference>
<comment type="similarity">
    <text evidence="2 9">Belongs to the MGMT family.</text>
</comment>
<comment type="catalytic activity">
    <reaction evidence="8 9">
        <text>a 6-O-methyl-2'-deoxyguanosine in DNA + L-cysteinyl-[protein] = S-methyl-L-cysteinyl-[protein] + a 2'-deoxyguanosine in DNA</text>
        <dbReference type="Rhea" id="RHEA:24000"/>
        <dbReference type="Rhea" id="RHEA-COMP:10131"/>
        <dbReference type="Rhea" id="RHEA-COMP:10132"/>
        <dbReference type="Rhea" id="RHEA-COMP:11367"/>
        <dbReference type="Rhea" id="RHEA-COMP:11368"/>
        <dbReference type="ChEBI" id="CHEBI:29950"/>
        <dbReference type="ChEBI" id="CHEBI:82612"/>
        <dbReference type="ChEBI" id="CHEBI:85445"/>
        <dbReference type="ChEBI" id="CHEBI:85448"/>
        <dbReference type="EC" id="2.1.1.63"/>
    </reaction>
</comment>
<dbReference type="Gene3D" id="3.30.160.70">
    <property type="entry name" value="Methylated DNA-protein cysteine methyltransferase domain"/>
    <property type="match status" value="1"/>
</dbReference>
<dbReference type="NCBIfam" id="TIGR00589">
    <property type="entry name" value="ogt"/>
    <property type="match status" value="1"/>
</dbReference>
<keyword evidence="3 9" id="KW-0963">Cytoplasm</keyword>
<dbReference type="GO" id="GO:0006307">
    <property type="term" value="P:DNA alkylation repair"/>
    <property type="evidence" value="ECO:0007669"/>
    <property type="project" value="UniProtKB-UniRule"/>
</dbReference>
<accession>D9MX72</accession>
<comment type="function">
    <text evidence="9">Involved in the cellular defense against the biological effects of O6-methylguanine (O6-MeG) and O4-methylthymine (O4-MeT) in DNA. Repairs the methylated nucleobase in DNA by stoichiometrically transferring the methyl group to a cysteine residue in the enzyme. This is a suicide reaction: the enzyme is irreversibly inactivated.</text>
</comment>
<comment type="catalytic activity">
    <reaction evidence="1 9">
        <text>a 4-O-methyl-thymidine in DNA + L-cysteinyl-[protein] = a thymidine in DNA + S-methyl-L-cysteinyl-[protein]</text>
        <dbReference type="Rhea" id="RHEA:53428"/>
        <dbReference type="Rhea" id="RHEA-COMP:10131"/>
        <dbReference type="Rhea" id="RHEA-COMP:10132"/>
        <dbReference type="Rhea" id="RHEA-COMP:13555"/>
        <dbReference type="Rhea" id="RHEA-COMP:13556"/>
        <dbReference type="ChEBI" id="CHEBI:29950"/>
        <dbReference type="ChEBI" id="CHEBI:82612"/>
        <dbReference type="ChEBI" id="CHEBI:137386"/>
        <dbReference type="ChEBI" id="CHEBI:137387"/>
        <dbReference type="EC" id="2.1.1.63"/>
    </reaction>
</comment>
<protein>
    <recommendedName>
        <fullName evidence="9">Methylated-DNA--protein-cysteine methyltransferase</fullName>
        <ecNumber evidence="9">2.1.1.63</ecNumber>
    </recommendedName>
    <alternativeName>
        <fullName evidence="9">6-O-methylguanine-DNA methyltransferase</fullName>
        <shortName evidence="9">MGMT</shortName>
    </alternativeName>
    <alternativeName>
        <fullName evidence="9">O-6-methylguanine-DNA-alkyltransferase</fullName>
    </alternativeName>
</protein>
<evidence type="ECO:0000256" key="9">
    <source>
        <dbReference type="HAMAP-Rule" id="MF_00772"/>
    </source>
</evidence>
<dbReference type="PROSITE" id="PS00374">
    <property type="entry name" value="MGMT"/>
    <property type="match status" value="1"/>
</dbReference>
<evidence type="ECO:0000259" key="10">
    <source>
        <dbReference type="Pfam" id="PF01035"/>
    </source>
</evidence>
<dbReference type="InterPro" id="IPR014048">
    <property type="entry name" value="MethylDNA_cys_MeTrfase_DNA-bd"/>
</dbReference>
<evidence type="ECO:0000256" key="1">
    <source>
        <dbReference type="ARBA" id="ARBA00001286"/>
    </source>
</evidence>
<keyword evidence="7 9" id="KW-0234">DNA repair</keyword>
<evidence type="ECO:0000313" key="12">
    <source>
        <dbReference type="EMBL" id="ADI87849.1"/>
    </source>
</evidence>
<dbReference type="SUPFAM" id="SSF46767">
    <property type="entry name" value="Methylated DNA-protein cysteine methyltransferase, C-terminal domain"/>
    <property type="match status" value="1"/>
</dbReference>
<evidence type="ECO:0000256" key="4">
    <source>
        <dbReference type="ARBA" id="ARBA00022603"/>
    </source>
</evidence>
<dbReference type="SUPFAM" id="SSF53155">
    <property type="entry name" value="Methylated DNA-protein cysteine methyltransferase domain"/>
    <property type="match status" value="1"/>
</dbReference>
<name>D9MX72_9BACT</name>
<dbReference type="Pfam" id="PF02870">
    <property type="entry name" value="Methyltransf_1N"/>
    <property type="match status" value="1"/>
</dbReference>
<evidence type="ECO:0000256" key="7">
    <source>
        <dbReference type="ARBA" id="ARBA00023204"/>
    </source>
</evidence>
<dbReference type="PANTHER" id="PTHR10815">
    <property type="entry name" value="METHYLATED-DNA--PROTEIN-CYSTEINE METHYLTRANSFERASE"/>
    <property type="match status" value="1"/>
</dbReference>